<keyword evidence="1 2" id="KW-0472">Membrane</keyword>
<dbReference type="PANTHER" id="PTHR36305:SF1">
    <property type="entry name" value="PHOSPHATIDYLGLYCEROPHOSPHATASE A"/>
    <property type="match status" value="1"/>
</dbReference>
<keyword evidence="1" id="KW-0997">Cell inner membrane</keyword>
<evidence type="ECO:0000256" key="2">
    <source>
        <dbReference type="SAM" id="Phobius"/>
    </source>
</evidence>
<keyword evidence="1" id="KW-0479">Metal-binding</keyword>
<dbReference type="GO" id="GO:0046872">
    <property type="term" value="F:metal ion binding"/>
    <property type="evidence" value="ECO:0007669"/>
    <property type="project" value="UniProtKB-KW"/>
</dbReference>
<keyword evidence="1" id="KW-0442">Lipid degradation</keyword>
<evidence type="ECO:0000313" key="4">
    <source>
        <dbReference type="EMBL" id="MBB3167048.1"/>
    </source>
</evidence>
<dbReference type="GO" id="GO:0009395">
    <property type="term" value="P:phospholipid catabolic process"/>
    <property type="evidence" value="ECO:0007669"/>
    <property type="project" value="UniProtKB-KW"/>
</dbReference>
<feature type="transmembrane region" description="Helical" evidence="2">
    <location>
        <begin position="151"/>
        <end position="173"/>
    </location>
</feature>
<dbReference type="GO" id="GO:0006655">
    <property type="term" value="P:phosphatidylglycerol biosynthetic process"/>
    <property type="evidence" value="ECO:0007669"/>
    <property type="project" value="UniProtKB-UniPathway"/>
</dbReference>
<comment type="pathway">
    <text evidence="1">Phospholipid metabolism; phosphatidylglycerol biosynthesis; phosphatidylglycerol from CDP-diacylglycerol: step 2/2.</text>
</comment>
<comment type="subcellular location">
    <subcellularLocation>
        <location evidence="1">Cell inner membrane</location>
        <topology evidence="1">Multi-pass membrane protein</topology>
    </subcellularLocation>
</comment>
<dbReference type="EMBL" id="JACHXZ010000001">
    <property type="protein sequence ID" value="MBB3167048.1"/>
    <property type="molecule type" value="Genomic_DNA"/>
</dbReference>
<dbReference type="CDD" id="cd06971">
    <property type="entry name" value="PgpA"/>
    <property type="match status" value="1"/>
</dbReference>
<organism evidence="4 5">
    <name type="scientific">Simiduia aestuariiviva</name>
    <dbReference type="NCBI Taxonomy" id="1510459"/>
    <lineage>
        <taxon>Bacteria</taxon>
        <taxon>Pseudomonadati</taxon>
        <taxon>Pseudomonadota</taxon>
        <taxon>Gammaproteobacteria</taxon>
        <taxon>Cellvibrionales</taxon>
        <taxon>Cellvibrionaceae</taxon>
        <taxon>Simiduia</taxon>
    </lineage>
</organism>
<dbReference type="PANTHER" id="PTHR36305">
    <property type="entry name" value="PHOSPHATIDYLGLYCEROPHOSPHATASE A"/>
    <property type="match status" value="1"/>
</dbReference>
<accession>A0A839UN95</accession>
<dbReference type="EC" id="3.1.3.27" evidence="1"/>
<dbReference type="RefSeq" id="WP_183907444.1">
    <property type="nucleotide sequence ID" value="NZ_JACHXZ010000001.1"/>
</dbReference>
<feature type="transmembrane region" description="Helical" evidence="2">
    <location>
        <begin position="43"/>
        <end position="60"/>
    </location>
</feature>
<sequence length="175" mass="19221">MSQSDVATATSTPPKPLPSFGQLVADPRLFLALGLGSGLAPKAPGTFGTLAALPLAWLLLTYLPLWGFAVAILLAALVGVYLCGYAGRVMGVSDHGAIVWDEFVGLWIALLWVPMTWPWWLYGFVLFRLFDIWKPWPIGWVDRRVKGGLGVMLDDVLAGLMALAVLQGTLWWWPW</sequence>
<evidence type="ECO:0000259" key="3">
    <source>
        <dbReference type="Pfam" id="PF04608"/>
    </source>
</evidence>
<keyword evidence="1" id="KW-0595">Phospholipid degradation</keyword>
<keyword evidence="1 2" id="KW-0812">Transmembrane</keyword>
<name>A0A839UN95_9GAMM</name>
<feature type="transmembrane region" description="Helical" evidence="2">
    <location>
        <begin position="65"/>
        <end position="87"/>
    </location>
</feature>
<dbReference type="InterPro" id="IPR026037">
    <property type="entry name" value="PgpA"/>
</dbReference>
<dbReference type="GO" id="GO:0008962">
    <property type="term" value="F:phosphatidylglycerophosphatase activity"/>
    <property type="evidence" value="ECO:0007669"/>
    <property type="project" value="UniProtKB-EC"/>
</dbReference>
<keyword evidence="5" id="KW-1185">Reference proteome</keyword>
<dbReference type="GO" id="GO:0005886">
    <property type="term" value="C:plasma membrane"/>
    <property type="evidence" value="ECO:0007669"/>
    <property type="project" value="UniProtKB-SubCell"/>
</dbReference>
<dbReference type="Pfam" id="PF04608">
    <property type="entry name" value="PgpA"/>
    <property type="match status" value="1"/>
</dbReference>
<keyword evidence="1" id="KW-0443">Lipid metabolism</keyword>
<comment type="caution">
    <text evidence="4">The sequence shown here is derived from an EMBL/GenBank/DDBJ whole genome shotgun (WGS) entry which is preliminary data.</text>
</comment>
<dbReference type="InterPro" id="IPR007686">
    <property type="entry name" value="YutG/PgpA"/>
</dbReference>
<comment type="cofactor">
    <cofactor evidence="1">
        <name>Mg(2+)</name>
        <dbReference type="ChEBI" id="CHEBI:18420"/>
    </cofactor>
</comment>
<feature type="domain" description="YutG/PgpA" evidence="3">
    <location>
        <begin position="31"/>
        <end position="167"/>
    </location>
</feature>
<keyword evidence="2" id="KW-1133">Transmembrane helix</keyword>
<protein>
    <recommendedName>
        <fullName evidence="1">Phosphatidylglycerophosphatase A</fullName>
        <ecNumber evidence="1">3.1.3.27</ecNumber>
    </recommendedName>
    <alternativeName>
        <fullName evidence="1">Phosphatidylglycerolphosphate phosphatase A</fullName>
    </alternativeName>
</protein>
<dbReference type="AlphaFoldDB" id="A0A839UN95"/>
<dbReference type="PIRSF" id="PIRSF006162">
    <property type="entry name" value="PgpA"/>
    <property type="match status" value="1"/>
</dbReference>
<dbReference type="UniPathway" id="UPA00084">
    <property type="reaction ID" value="UER00504"/>
</dbReference>
<comment type="catalytic activity">
    <reaction evidence="1">
        <text>a 1,2-diacyl-sn-glycero-3-phospho-(1'-sn-glycero-3'-phosphate) + H2O = a 1,2-diacyl-sn-glycero-3-phospho-(1'-sn-glycerol) + phosphate</text>
        <dbReference type="Rhea" id="RHEA:33751"/>
        <dbReference type="ChEBI" id="CHEBI:15377"/>
        <dbReference type="ChEBI" id="CHEBI:43474"/>
        <dbReference type="ChEBI" id="CHEBI:60110"/>
        <dbReference type="ChEBI" id="CHEBI:64716"/>
        <dbReference type="EC" id="3.1.3.27"/>
    </reaction>
</comment>
<gene>
    <name evidence="4" type="ORF">FHS30_000224</name>
</gene>
<reference evidence="4 5" key="1">
    <citation type="submission" date="2020-08" db="EMBL/GenBank/DDBJ databases">
        <title>Genomic Encyclopedia of Type Strains, Phase III (KMG-III): the genomes of soil and plant-associated and newly described type strains.</title>
        <authorList>
            <person name="Whitman W."/>
        </authorList>
    </citation>
    <scope>NUCLEOTIDE SEQUENCE [LARGE SCALE GENOMIC DNA]</scope>
    <source>
        <strain evidence="4 5">CECT 8571</strain>
    </source>
</reference>
<evidence type="ECO:0000313" key="5">
    <source>
        <dbReference type="Proteomes" id="UP000559987"/>
    </source>
</evidence>
<keyword evidence="1" id="KW-1003">Cell membrane</keyword>
<feature type="transmembrane region" description="Helical" evidence="2">
    <location>
        <begin position="107"/>
        <end position="130"/>
    </location>
</feature>
<comment type="function">
    <text evidence="1">Lipid phosphatase which dephosphorylates phosphatidylglycerophosphate (PGP) to phosphatidylglycerol (PG).</text>
</comment>
<dbReference type="SUPFAM" id="SSF101307">
    <property type="entry name" value="YutG-like"/>
    <property type="match status" value="1"/>
</dbReference>
<dbReference type="Proteomes" id="UP000559987">
    <property type="component" value="Unassembled WGS sequence"/>
</dbReference>
<proteinExistence type="predicted"/>
<evidence type="ECO:0000256" key="1">
    <source>
        <dbReference type="PIRNR" id="PIRNR006162"/>
    </source>
</evidence>
<dbReference type="InterPro" id="IPR036681">
    <property type="entry name" value="PgpA-like_sf"/>
</dbReference>
<keyword evidence="1" id="KW-1208">Phospholipid metabolism</keyword>
<keyword evidence="1 4" id="KW-0378">Hydrolase</keyword>
<keyword evidence="1" id="KW-0460">Magnesium</keyword>